<dbReference type="HOGENOM" id="CLU_625916_0_0_1"/>
<feature type="compositionally biased region" description="Basic and acidic residues" evidence="1">
    <location>
        <begin position="127"/>
        <end position="146"/>
    </location>
</feature>
<keyword evidence="5" id="KW-1185">Reference proteome</keyword>
<keyword evidence="2" id="KW-0472">Membrane</keyword>
<gene>
    <name evidence="3" type="ORF">CAPTEDRAFT_202128</name>
</gene>
<dbReference type="EMBL" id="KB305766">
    <property type="protein sequence ID" value="ELU00731.1"/>
    <property type="molecule type" value="Genomic_DNA"/>
</dbReference>
<reference evidence="5" key="1">
    <citation type="submission" date="2012-12" db="EMBL/GenBank/DDBJ databases">
        <authorList>
            <person name="Hellsten U."/>
            <person name="Grimwood J."/>
            <person name="Chapman J.A."/>
            <person name="Shapiro H."/>
            <person name="Aerts A."/>
            <person name="Otillar R.P."/>
            <person name="Terry A.Y."/>
            <person name="Boore J.L."/>
            <person name="Simakov O."/>
            <person name="Marletaz F."/>
            <person name="Cho S.-J."/>
            <person name="Edsinger-Gonzales E."/>
            <person name="Havlak P."/>
            <person name="Kuo D.-H."/>
            <person name="Larsson T."/>
            <person name="Lv J."/>
            <person name="Arendt D."/>
            <person name="Savage R."/>
            <person name="Osoegawa K."/>
            <person name="de Jong P."/>
            <person name="Lindberg D.R."/>
            <person name="Seaver E.C."/>
            <person name="Weisblat D.A."/>
            <person name="Putnam N.H."/>
            <person name="Grigoriev I.V."/>
            <person name="Rokhsar D.S."/>
        </authorList>
    </citation>
    <scope>NUCLEOTIDE SEQUENCE</scope>
    <source>
        <strain evidence="5">I ESC-2004</strain>
    </source>
</reference>
<sequence>MERRGNIIVIIIIVQFLVIVTVISALMIFKWTDDIIVLIGACVPLLTGSVVFWVYQLSKLLAVNIPLKMDEEASHLLGNDVAENSVSPRLMWIVRGMWAHVISLLTPGYCLTPCCKFAIEGSEPEDEIARETAESISEKDSKKGDTEASSIRKSASDTAFELKKYHPKDIVRRVKTEPRVRQKRIKAKRVKSEMANKKVKILQDSTSNRNLNEVNYQEQPKNTGIEVPHEEIMPTERKTKAELVAISMKLPMDQGETDSIASSEYSLRTETSTEGRDVGEKRGLTSEHLSSIVDLFYQDGDLTHEGDDINTSHLTHKEKPCSSGLSDDVKNDLVEIAHQPENSVADNASTVTLREPNGYAMMHDTDGSTQEIQSTHITSTKVKVHAVSSITSKKVNQIGIRNAEVVPDLTENTVISREIPAPTTPTERKEIPAPTNTS</sequence>
<keyword evidence="2" id="KW-1133">Transmembrane helix</keyword>
<feature type="region of interest" description="Disordered" evidence="1">
    <location>
        <begin position="419"/>
        <end position="438"/>
    </location>
</feature>
<evidence type="ECO:0000313" key="5">
    <source>
        <dbReference type="Proteomes" id="UP000014760"/>
    </source>
</evidence>
<evidence type="ECO:0000313" key="4">
    <source>
        <dbReference type="EnsemblMetazoa" id="CapteP202128"/>
    </source>
</evidence>
<evidence type="ECO:0000256" key="2">
    <source>
        <dbReference type="SAM" id="Phobius"/>
    </source>
</evidence>
<feature type="region of interest" description="Disordered" evidence="1">
    <location>
        <begin position="126"/>
        <end position="153"/>
    </location>
</feature>
<name>R7U3L8_CAPTE</name>
<protein>
    <submittedName>
        <fullName evidence="3 4">Uncharacterized protein</fullName>
    </submittedName>
</protein>
<feature type="transmembrane region" description="Helical" evidence="2">
    <location>
        <begin position="7"/>
        <end position="29"/>
    </location>
</feature>
<organism evidence="3">
    <name type="scientific">Capitella teleta</name>
    <name type="common">Polychaete worm</name>
    <dbReference type="NCBI Taxonomy" id="283909"/>
    <lineage>
        <taxon>Eukaryota</taxon>
        <taxon>Metazoa</taxon>
        <taxon>Spiralia</taxon>
        <taxon>Lophotrochozoa</taxon>
        <taxon>Annelida</taxon>
        <taxon>Polychaeta</taxon>
        <taxon>Sedentaria</taxon>
        <taxon>Scolecida</taxon>
        <taxon>Capitellidae</taxon>
        <taxon>Capitella</taxon>
    </lineage>
</organism>
<accession>R7U3L8</accession>
<reference evidence="4" key="3">
    <citation type="submission" date="2015-06" db="UniProtKB">
        <authorList>
            <consortium name="EnsemblMetazoa"/>
        </authorList>
    </citation>
    <scope>IDENTIFICATION</scope>
</reference>
<reference evidence="3 5" key="2">
    <citation type="journal article" date="2013" name="Nature">
        <title>Insights into bilaterian evolution from three spiralian genomes.</title>
        <authorList>
            <person name="Simakov O."/>
            <person name="Marletaz F."/>
            <person name="Cho S.J."/>
            <person name="Edsinger-Gonzales E."/>
            <person name="Havlak P."/>
            <person name="Hellsten U."/>
            <person name="Kuo D.H."/>
            <person name="Larsson T."/>
            <person name="Lv J."/>
            <person name="Arendt D."/>
            <person name="Savage R."/>
            <person name="Osoegawa K."/>
            <person name="de Jong P."/>
            <person name="Grimwood J."/>
            <person name="Chapman J.A."/>
            <person name="Shapiro H."/>
            <person name="Aerts A."/>
            <person name="Otillar R.P."/>
            <person name="Terry A.Y."/>
            <person name="Boore J.L."/>
            <person name="Grigoriev I.V."/>
            <person name="Lindberg D.R."/>
            <person name="Seaver E.C."/>
            <person name="Weisblat D.A."/>
            <person name="Putnam N.H."/>
            <person name="Rokhsar D.S."/>
        </authorList>
    </citation>
    <scope>NUCLEOTIDE SEQUENCE</scope>
    <source>
        <strain evidence="3 5">I ESC-2004</strain>
    </source>
</reference>
<dbReference type="EMBL" id="AMQN01001811">
    <property type="status" value="NOT_ANNOTATED_CDS"/>
    <property type="molecule type" value="Genomic_DNA"/>
</dbReference>
<evidence type="ECO:0000313" key="3">
    <source>
        <dbReference type="EMBL" id="ELU00731.1"/>
    </source>
</evidence>
<feature type="transmembrane region" description="Helical" evidence="2">
    <location>
        <begin position="35"/>
        <end position="55"/>
    </location>
</feature>
<feature type="compositionally biased region" description="Basic and acidic residues" evidence="1">
    <location>
        <begin position="271"/>
        <end position="282"/>
    </location>
</feature>
<evidence type="ECO:0000256" key="1">
    <source>
        <dbReference type="SAM" id="MobiDB-lite"/>
    </source>
</evidence>
<proteinExistence type="predicted"/>
<keyword evidence="2" id="KW-0812">Transmembrane</keyword>
<feature type="region of interest" description="Disordered" evidence="1">
    <location>
        <begin position="258"/>
        <end position="282"/>
    </location>
</feature>
<feature type="compositionally biased region" description="Polar residues" evidence="1">
    <location>
        <begin position="258"/>
        <end position="270"/>
    </location>
</feature>
<dbReference type="AlphaFoldDB" id="R7U3L8"/>
<dbReference type="Proteomes" id="UP000014760">
    <property type="component" value="Unassembled WGS sequence"/>
</dbReference>
<dbReference type="EnsemblMetazoa" id="CapteT202128">
    <property type="protein sequence ID" value="CapteP202128"/>
    <property type="gene ID" value="CapteG202128"/>
</dbReference>